<feature type="domain" description="Siphovirus-type tail component C-terminal" evidence="2">
    <location>
        <begin position="436"/>
        <end position="516"/>
    </location>
</feature>
<evidence type="ECO:0000313" key="3">
    <source>
        <dbReference type="EMBL" id="DAG05037.1"/>
    </source>
</evidence>
<evidence type="ECO:0000259" key="1">
    <source>
        <dbReference type="Pfam" id="PF05709"/>
    </source>
</evidence>
<dbReference type="Pfam" id="PF05709">
    <property type="entry name" value="Sipho_tail"/>
    <property type="match status" value="1"/>
</dbReference>
<evidence type="ECO:0000259" key="2">
    <source>
        <dbReference type="Pfam" id="PF22768"/>
    </source>
</evidence>
<dbReference type="InterPro" id="IPR054738">
    <property type="entry name" value="Siphovirus-type_tail_C"/>
</dbReference>
<proteinExistence type="predicted"/>
<dbReference type="Pfam" id="PF22768">
    <property type="entry name" value="SPP1_Dit"/>
    <property type="match status" value="1"/>
</dbReference>
<dbReference type="EMBL" id="BK016249">
    <property type="protein sequence ID" value="DAG05037.1"/>
    <property type="molecule type" value="Genomic_DNA"/>
</dbReference>
<organism evidence="3">
    <name type="scientific">Siphoviridae sp. ctuy39</name>
    <dbReference type="NCBI Taxonomy" id="2825719"/>
    <lineage>
        <taxon>Viruses</taxon>
        <taxon>Duplodnaviria</taxon>
        <taxon>Heunggongvirae</taxon>
        <taxon>Uroviricota</taxon>
        <taxon>Caudoviricetes</taxon>
    </lineage>
</organism>
<dbReference type="InterPro" id="IPR006520">
    <property type="entry name" value="Dit_BPSPP_N"/>
</dbReference>
<protein>
    <submittedName>
        <fullName evidence="3">Distal tail protein</fullName>
    </submittedName>
</protein>
<name>A0A8S5VE88_9CAUD</name>
<accession>A0A8S5VE88</accession>
<dbReference type="NCBIfam" id="TIGR01633">
    <property type="entry name" value="phi3626_gp14_N"/>
    <property type="match status" value="1"/>
</dbReference>
<sequence length="517" mass="58435">MYKFVDTTEASQKVALPSEALKLNGEYIENLISGYRTLNVTGRELVETEIDEVQIGFCDGSIYQKKRDVSRQITVYYRMKAESPEEFRDKYNQLCGILDKEQSQLIFADEPDKYFIGTKSDVEEVQPGLLCVTGNFTFECADLYKYAVAEKTAINNGANVITLENGGTKTVPVNVSAVMKSDNGYLGFTLEDRFYQVGNPEEIDGEHFDTTELLFDDHFTKDRGWILNQGITPPVTSVRNQVGAVRYAVETPGEGINGEGYVTPSEYGTGNSWHGPALTKLVPADKNGEYPVNWYSCYRFDFNTDGTAQSEKGKEAGHHSITFSDENDDIICSVVFEDNHYSLERSDMAVYIGNKRIWDTRNTTKFYVRGPEGRPEGSAVVIVEKIGNQINVKFSYAGINKTFITSNPNAKLRKITYYSAQYKNYPHIRNNLLRAIQVRKHNVDNFNDIPNYFMNGDDIRIEGQKNQVLINGLVDWDRVDIGSKPLLLPPGQHTLGIITSSFGKTPDVKVTWRERWI</sequence>
<dbReference type="Gene3D" id="2.40.30.200">
    <property type="match status" value="1"/>
</dbReference>
<feature type="domain" description="Siphovirus-type tail component RIFT-related" evidence="1">
    <location>
        <begin position="40"/>
        <end position="121"/>
    </location>
</feature>
<reference evidence="3" key="1">
    <citation type="journal article" date="2021" name="Proc. Natl. Acad. Sci. U.S.A.">
        <title>A Catalog of Tens of Thousands of Viruses from Human Metagenomes Reveals Hidden Associations with Chronic Diseases.</title>
        <authorList>
            <person name="Tisza M.J."/>
            <person name="Buck C.B."/>
        </authorList>
    </citation>
    <scope>NUCLEOTIDE SEQUENCE</scope>
    <source>
        <strain evidence="3">Ctuy39</strain>
    </source>
</reference>
<dbReference type="Gene3D" id="2.60.120.860">
    <property type="match status" value="1"/>
</dbReference>
<dbReference type="InterPro" id="IPR008841">
    <property type="entry name" value="Siphovirus-type_tail_N"/>
</dbReference>